<dbReference type="PANTHER" id="PTHR11008:SF32">
    <property type="entry name" value="CIRCADIAN CLOCK-CONTROLLED PROTEIN DAYWAKE-RELATED"/>
    <property type="match status" value="1"/>
</dbReference>
<dbReference type="AlphaFoldDB" id="A0AA38I4W9"/>
<comment type="caution">
    <text evidence="5">The sequence shown here is derived from an EMBL/GenBank/DDBJ whole genome shotgun (WGS) entry which is preliminary data.</text>
</comment>
<organism evidence="5 6">
    <name type="scientific">Zophobas morio</name>
    <dbReference type="NCBI Taxonomy" id="2755281"/>
    <lineage>
        <taxon>Eukaryota</taxon>
        <taxon>Metazoa</taxon>
        <taxon>Ecdysozoa</taxon>
        <taxon>Arthropoda</taxon>
        <taxon>Hexapoda</taxon>
        <taxon>Insecta</taxon>
        <taxon>Pterygota</taxon>
        <taxon>Neoptera</taxon>
        <taxon>Endopterygota</taxon>
        <taxon>Coleoptera</taxon>
        <taxon>Polyphaga</taxon>
        <taxon>Cucujiformia</taxon>
        <taxon>Tenebrionidae</taxon>
        <taxon>Zophobas</taxon>
    </lineage>
</organism>
<reference evidence="5" key="1">
    <citation type="journal article" date="2023" name="G3 (Bethesda)">
        <title>Whole genome assemblies of Zophobas morio and Tenebrio molitor.</title>
        <authorList>
            <person name="Kaur S."/>
            <person name="Stinson S.A."/>
            <person name="diCenzo G.C."/>
        </authorList>
    </citation>
    <scope>NUCLEOTIDE SEQUENCE</scope>
    <source>
        <strain evidence="5">QUZm001</strain>
    </source>
</reference>
<comment type="similarity">
    <text evidence="3">Belongs to the TO family.</text>
</comment>
<dbReference type="InterPro" id="IPR010562">
    <property type="entry name" value="Haemolymph_juvenile_hormone-bd"/>
</dbReference>
<evidence type="ECO:0000313" key="5">
    <source>
        <dbReference type="EMBL" id="KAJ3651223.1"/>
    </source>
</evidence>
<sequence>MTYATVLYALCLATTCYSAEIPSSLQKCNRKDGNFDKCLVSAIDDALSKSANPVKEIGLGTLEPLDVPSLVIGEGSGAVAFQQNYRDIKISGFSKVKCSKADMNFDTKVLTLDCKTPLVRMDFHYEINGKLLVLPIKGDGPGFIEMDKLRLEVSFALEEYDKKGKKHYKVASTKLVLTPQLMRFHLENLFDGDKALGDNINQVLNENWSEVFSDVKTSYEEAFGQIFGSILDNVLKKVSTREIFGDA</sequence>
<evidence type="ECO:0000256" key="1">
    <source>
        <dbReference type="ARBA" id="ARBA00022729"/>
    </source>
</evidence>
<evidence type="ECO:0000313" key="6">
    <source>
        <dbReference type="Proteomes" id="UP001168821"/>
    </source>
</evidence>
<gene>
    <name evidence="5" type="ORF">Zmor_017274</name>
</gene>
<dbReference type="Proteomes" id="UP001168821">
    <property type="component" value="Unassembled WGS sequence"/>
</dbReference>
<accession>A0AA38I4W9</accession>
<feature type="signal peptide" evidence="4">
    <location>
        <begin position="1"/>
        <end position="18"/>
    </location>
</feature>
<name>A0AA38I4W9_9CUCU</name>
<dbReference type="SMART" id="SM00700">
    <property type="entry name" value="JHBP"/>
    <property type="match status" value="1"/>
</dbReference>
<protein>
    <recommendedName>
        <fullName evidence="7">Protein takeout</fullName>
    </recommendedName>
</protein>
<evidence type="ECO:0000256" key="3">
    <source>
        <dbReference type="ARBA" id="ARBA00060902"/>
    </source>
</evidence>
<dbReference type="EMBL" id="JALNTZ010000005">
    <property type="protein sequence ID" value="KAJ3651223.1"/>
    <property type="molecule type" value="Genomic_DNA"/>
</dbReference>
<evidence type="ECO:0000256" key="2">
    <source>
        <dbReference type="ARBA" id="ARBA00023108"/>
    </source>
</evidence>
<dbReference type="GO" id="GO:0007623">
    <property type="term" value="P:circadian rhythm"/>
    <property type="evidence" value="ECO:0007669"/>
    <property type="project" value="UniProtKB-ARBA"/>
</dbReference>
<dbReference type="PANTHER" id="PTHR11008">
    <property type="entry name" value="PROTEIN TAKEOUT-LIKE PROTEIN"/>
    <property type="match status" value="1"/>
</dbReference>
<evidence type="ECO:0008006" key="7">
    <source>
        <dbReference type="Google" id="ProtNLM"/>
    </source>
</evidence>
<keyword evidence="1 4" id="KW-0732">Signal</keyword>
<dbReference type="Pfam" id="PF06585">
    <property type="entry name" value="JHBP"/>
    <property type="match status" value="1"/>
</dbReference>
<keyword evidence="2" id="KW-0090">Biological rhythms</keyword>
<proteinExistence type="inferred from homology"/>
<dbReference type="InterPro" id="IPR038606">
    <property type="entry name" value="To_sf"/>
</dbReference>
<dbReference type="Gene3D" id="3.15.10.30">
    <property type="entry name" value="Haemolymph juvenile hormone binding protein"/>
    <property type="match status" value="1"/>
</dbReference>
<keyword evidence="6" id="KW-1185">Reference proteome</keyword>
<dbReference type="FunFam" id="3.15.10.30:FF:000001">
    <property type="entry name" value="Takeout-like protein 1"/>
    <property type="match status" value="1"/>
</dbReference>
<evidence type="ECO:0000256" key="4">
    <source>
        <dbReference type="SAM" id="SignalP"/>
    </source>
</evidence>
<dbReference type="GO" id="GO:0005615">
    <property type="term" value="C:extracellular space"/>
    <property type="evidence" value="ECO:0007669"/>
    <property type="project" value="TreeGrafter"/>
</dbReference>
<feature type="chain" id="PRO_5041313227" description="Protein takeout" evidence="4">
    <location>
        <begin position="19"/>
        <end position="247"/>
    </location>
</feature>